<evidence type="ECO:0000313" key="1">
    <source>
        <dbReference type="EnsemblPlants" id="AET2Gv20205600.3"/>
    </source>
</evidence>
<reference evidence="1" key="4">
    <citation type="submission" date="2019-03" db="UniProtKB">
        <authorList>
            <consortium name="EnsemblPlants"/>
        </authorList>
    </citation>
    <scope>IDENTIFICATION</scope>
</reference>
<keyword evidence="2" id="KW-1185">Reference proteome</keyword>
<reference evidence="1" key="3">
    <citation type="journal article" date="2017" name="Nature">
        <title>Genome sequence of the progenitor of the wheat D genome Aegilops tauschii.</title>
        <authorList>
            <person name="Luo M.C."/>
            <person name="Gu Y.Q."/>
            <person name="Puiu D."/>
            <person name="Wang H."/>
            <person name="Twardziok S.O."/>
            <person name="Deal K.R."/>
            <person name="Huo N."/>
            <person name="Zhu T."/>
            <person name="Wang L."/>
            <person name="Wang Y."/>
            <person name="McGuire P.E."/>
            <person name="Liu S."/>
            <person name="Long H."/>
            <person name="Ramasamy R.K."/>
            <person name="Rodriguez J.C."/>
            <person name="Van S.L."/>
            <person name="Yuan L."/>
            <person name="Wang Z."/>
            <person name="Xia Z."/>
            <person name="Xiao L."/>
            <person name="Anderson O.D."/>
            <person name="Ouyang S."/>
            <person name="Liang Y."/>
            <person name="Zimin A.V."/>
            <person name="Pertea G."/>
            <person name="Qi P."/>
            <person name="Bennetzen J.L."/>
            <person name="Dai X."/>
            <person name="Dawson M.W."/>
            <person name="Muller H.G."/>
            <person name="Kugler K."/>
            <person name="Rivarola-Duarte L."/>
            <person name="Spannagl M."/>
            <person name="Mayer K.F.X."/>
            <person name="Lu F.H."/>
            <person name="Bevan M.W."/>
            <person name="Leroy P."/>
            <person name="Li P."/>
            <person name="You F.M."/>
            <person name="Sun Q."/>
            <person name="Liu Z."/>
            <person name="Lyons E."/>
            <person name="Wicker T."/>
            <person name="Salzberg S.L."/>
            <person name="Devos K.M."/>
            <person name="Dvorak J."/>
        </authorList>
    </citation>
    <scope>NUCLEOTIDE SEQUENCE [LARGE SCALE GENOMIC DNA]</scope>
    <source>
        <strain evidence="1">cv. AL8/78</strain>
    </source>
</reference>
<reference evidence="1" key="5">
    <citation type="journal article" date="2021" name="G3 (Bethesda)">
        <title>Aegilops tauschii genome assembly Aet v5.0 features greater sequence contiguity and improved annotation.</title>
        <authorList>
            <person name="Wang L."/>
            <person name="Zhu T."/>
            <person name="Rodriguez J.C."/>
            <person name="Deal K.R."/>
            <person name="Dubcovsky J."/>
            <person name="McGuire P.E."/>
            <person name="Lux T."/>
            <person name="Spannagl M."/>
            <person name="Mayer K.F.X."/>
            <person name="Baldrich P."/>
            <person name="Meyers B.C."/>
            <person name="Huo N."/>
            <person name="Gu Y.Q."/>
            <person name="Zhou H."/>
            <person name="Devos K.M."/>
            <person name="Bennetzen J.L."/>
            <person name="Unver T."/>
            <person name="Budak H."/>
            <person name="Gulick P.J."/>
            <person name="Galiba G."/>
            <person name="Kalapos B."/>
            <person name="Nelson D.R."/>
            <person name="Li P."/>
            <person name="You F.M."/>
            <person name="Luo M.C."/>
            <person name="Dvorak J."/>
        </authorList>
    </citation>
    <scope>NUCLEOTIDE SEQUENCE [LARGE SCALE GENOMIC DNA]</scope>
    <source>
        <strain evidence="1">cv. AL8/78</strain>
    </source>
</reference>
<reference evidence="2" key="1">
    <citation type="journal article" date="2014" name="Science">
        <title>Ancient hybridizations among the ancestral genomes of bread wheat.</title>
        <authorList>
            <consortium name="International Wheat Genome Sequencing Consortium,"/>
            <person name="Marcussen T."/>
            <person name="Sandve S.R."/>
            <person name="Heier L."/>
            <person name="Spannagl M."/>
            <person name="Pfeifer M."/>
            <person name="Jakobsen K.S."/>
            <person name="Wulff B.B."/>
            <person name="Steuernagel B."/>
            <person name="Mayer K.F."/>
            <person name="Olsen O.A."/>
        </authorList>
    </citation>
    <scope>NUCLEOTIDE SEQUENCE [LARGE SCALE GENOMIC DNA]</scope>
    <source>
        <strain evidence="2">cv. AL8/78</strain>
    </source>
</reference>
<accession>A0A453ANA2</accession>
<sequence>MASIFSSSSYPTQQVEVYEQSYGDEYVSLEQNFQSNWNAFSEDTSEITKSVSIRACIVIFIFCKCYRSNCNAGRLHFSVTYFPCELNVPAYAYFLAKRSLSARTYCWKQTLSHIVYCCYCYCRQL</sequence>
<dbReference type="EnsemblPlants" id="AET2Gv20205600.3">
    <property type="protein sequence ID" value="AET2Gv20205600.3"/>
    <property type="gene ID" value="AET2Gv20205600"/>
</dbReference>
<organism evidence="1 2">
    <name type="scientific">Aegilops tauschii subsp. strangulata</name>
    <name type="common">Goatgrass</name>
    <dbReference type="NCBI Taxonomy" id="200361"/>
    <lineage>
        <taxon>Eukaryota</taxon>
        <taxon>Viridiplantae</taxon>
        <taxon>Streptophyta</taxon>
        <taxon>Embryophyta</taxon>
        <taxon>Tracheophyta</taxon>
        <taxon>Spermatophyta</taxon>
        <taxon>Magnoliopsida</taxon>
        <taxon>Liliopsida</taxon>
        <taxon>Poales</taxon>
        <taxon>Poaceae</taxon>
        <taxon>BOP clade</taxon>
        <taxon>Pooideae</taxon>
        <taxon>Triticodae</taxon>
        <taxon>Triticeae</taxon>
        <taxon>Triticinae</taxon>
        <taxon>Aegilops</taxon>
    </lineage>
</organism>
<dbReference type="AlphaFoldDB" id="A0A453ANA2"/>
<dbReference type="Gramene" id="AET2Gv20205600.3">
    <property type="protein sequence ID" value="AET2Gv20205600.3"/>
    <property type="gene ID" value="AET2Gv20205600"/>
</dbReference>
<reference evidence="2" key="2">
    <citation type="journal article" date="2017" name="Nat. Plants">
        <title>The Aegilops tauschii genome reveals multiple impacts of transposons.</title>
        <authorList>
            <person name="Zhao G."/>
            <person name="Zou C."/>
            <person name="Li K."/>
            <person name="Wang K."/>
            <person name="Li T."/>
            <person name="Gao L."/>
            <person name="Zhang X."/>
            <person name="Wang H."/>
            <person name="Yang Z."/>
            <person name="Liu X."/>
            <person name="Jiang W."/>
            <person name="Mao L."/>
            <person name="Kong X."/>
            <person name="Jiao Y."/>
            <person name="Jia J."/>
        </authorList>
    </citation>
    <scope>NUCLEOTIDE SEQUENCE [LARGE SCALE GENOMIC DNA]</scope>
    <source>
        <strain evidence="2">cv. AL8/78</strain>
    </source>
</reference>
<proteinExistence type="predicted"/>
<evidence type="ECO:0000313" key="2">
    <source>
        <dbReference type="Proteomes" id="UP000015105"/>
    </source>
</evidence>
<name>A0A453ANA2_AEGTS</name>
<dbReference type="Proteomes" id="UP000015105">
    <property type="component" value="Chromosome 2D"/>
</dbReference>
<protein>
    <submittedName>
        <fullName evidence="1">Uncharacterized protein</fullName>
    </submittedName>
</protein>